<keyword evidence="1" id="KW-0472">Membrane</keyword>
<evidence type="ECO:0000313" key="3">
    <source>
        <dbReference type="EMBL" id="CAG7599624.1"/>
    </source>
</evidence>
<evidence type="ECO:0000313" key="4">
    <source>
        <dbReference type="Proteomes" id="UP000693892"/>
    </source>
</evidence>
<dbReference type="AlphaFoldDB" id="A0A916NFN6"/>
<dbReference type="Pfam" id="PF13828">
    <property type="entry name" value="DUF4190"/>
    <property type="match status" value="1"/>
</dbReference>
<keyword evidence="1" id="KW-0812">Transmembrane</keyword>
<protein>
    <recommendedName>
        <fullName evidence="2">DUF4190 domain-containing protein</fullName>
    </recommendedName>
</protein>
<dbReference type="RefSeq" id="WP_218113966.1">
    <property type="nucleotide sequence ID" value="NZ_CAJVAP010000003.1"/>
</dbReference>
<keyword evidence="1" id="KW-1133">Transmembrane helix</keyword>
<name>A0A916NFN6_9MICO</name>
<dbReference type="InterPro" id="IPR025241">
    <property type="entry name" value="DUF4190"/>
</dbReference>
<comment type="caution">
    <text evidence="3">The sequence shown here is derived from an EMBL/GenBank/DDBJ whole genome shotgun (WGS) entry which is preliminary data.</text>
</comment>
<gene>
    <name evidence="3" type="ORF">LEUCIP111803_00311</name>
</gene>
<keyword evidence="4" id="KW-1185">Reference proteome</keyword>
<dbReference type="Proteomes" id="UP000693892">
    <property type="component" value="Unassembled WGS sequence"/>
</dbReference>
<evidence type="ECO:0000259" key="2">
    <source>
        <dbReference type="Pfam" id="PF13828"/>
    </source>
</evidence>
<evidence type="ECO:0000256" key="1">
    <source>
        <dbReference type="SAM" id="Phobius"/>
    </source>
</evidence>
<proteinExistence type="predicted"/>
<feature type="domain" description="DUF4190" evidence="2">
    <location>
        <begin position="26"/>
        <end position="79"/>
    </location>
</feature>
<organism evidence="3 4">
    <name type="scientific">Leucobacter soli</name>
    <dbReference type="NCBI Taxonomy" id="2812850"/>
    <lineage>
        <taxon>Bacteria</taxon>
        <taxon>Bacillati</taxon>
        <taxon>Actinomycetota</taxon>
        <taxon>Actinomycetes</taxon>
        <taxon>Micrococcales</taxon>
        <taxon>Microbacteriaceae</taxon>
        <taxon>Leucobacter</taxon>
    </lineage>
</organism>
<reference evidence="3" key="1">
    <citation type="submission" date="2021-06" db="EMBL/GenBank/DDBJ databases">
        <authorList>
            <person name="Criscuolo A."/>
        </authorList>
    </citation>
    <scope>NUCLEOTIDE SEQUENCE</scope>
    <source>
        <strain evidence="3">CIP111803</strain>
    </source>
</reference>
<feature type="transmembrane region" description="Helical" evidence="1">
    <location>
        <begin position="60"/>
        <end position="91"/>
    </location>
</feature>
<accession>A0A916NFN6</accession>
<dbReference type="EMBL" id="CAJVAP010000003">
    <property type="protein sequence ID" value="CAG7599624.1"/>
    <property type="molecule type" value="Genomic_DNA"/>
</dbReference>
<sequence length="108" mass="11508">MTAPYPNAPQPVRPQATTVGQTNAFALVSVILAFIQPIAAIVFGHLAINQIKRNGDGGRGIALTGLIIGYVYVASFVLFILIYVSIIALAIGSMGSLFSELDRMSYYS</sequence>
<feature type="transmembrane region" description="Helical" evidence="1">
    <location>
        <begin position="24"/>
        <end position="48"/>
    </location>
</feature>